<dbReference type="InterPro" id="IPR036397">
    <property type="entry name" value="RNaseH_sf"/>
</dbReference>
<dbReference type="InterPro" id="IPR050951">
    <property type="entry name" value="Retrovirus_Pol_polyprotein"/>
</dbReference>
<reference evidence="10 11" key="1">
    <citation type="journal article" date="2019" name="Gigascience">
        <title>Whole-genome sequence of the oriental lung fluke Paragonimus westermani.</title>
        <authorList>
            <person name="Oey H."/>
            <person name="Zakrzewski M."/>
            <person name="Narain K."/>
            <person name="Devi K.R."/>
            <person name="Agatsuma T."/>
            <person name="Nawaratna S."/>
            <person name="Gobert G.N."/>
            <person name="Jones M.K."/>
            <person name="Ragan M.A."/>
            <person name="McManus D.P."/>
            <person name="Krause L."/>
        </authorList>
    </citation>
    <scope>NUCLEOTIDE SEQUENCE [LARGE SCALE GENOMIC DNA]</scope>
    <source>
        <strain evidence="10 11">IND2009</strain>
    </source>
</reference>
<organism evidence="10 11">
    <name type="scientific">Paragonimus westermani</name>
    <dbReference type="NCBI Taxonomy" id="34504"/>
    <lineage>
        <taxon>Eukaryota</taxon>
        <taxon>Metazoa</taxon>
        <taxon>Spiralia</taxon>
        <taxon>Lophotrochozoa</taxon>
        <taxon>Platyhelminthes</taxon>
        <taxon>Trematoda</taxon>
        <taxon>Digenea</taxon>
        <taxon>Plagiorchiida</taxon>
        <taxon>Troglotremata</taxon>
        <taxon>Troglotrematidae</taxon>
        <taxon>Paragonimus</taxon>
    </lineage>
</organism>
<dbReference type="PANTHER" id="PTHR37984">
    <property type="entry name" value="PROTEIN CBG26694"/>
    <property type="match status" value="1"/>
</dbReference>
<dbReference type="InterPro" id="IPR012337">
    <property type="entry name" value="RNaseH-like_sf"/>
</dbReference>
<keyword evidence="2" id="KW-0548">Nucleotidyltransferase</keyword>
<dbReference type="Pfam" id="PF23309">
    <property type="entry name" value="DUF7083"/>
    <property type="match status" value="1"/>
</dbReference>
<evidence type="ECO:0000256" key="1">
    <source>
        <dbReference type="ARBA" id="ARBA00022679"/>
    </source>
</evidence>
<dbReference type="InterPro" id="IPR001584">
    <property type="entry name" value="Integrase_cat-core"/>
</dbReference>
<keyword evidence="3" id="KW-0540">Nuclease</keyword>
<feature type="coiled-coil region" evidence="6">
    <location>
        <begin position="3"/>
        <end position="37"/>
    </location>
</feature>
<dbReference type="SUPFAM" id="SSF53098">
    <property type="entry name" value="Ribonuclease H-like"/>
    <property type="match status" value="1"/>
</dbReference>
<evidence type="ECO:0000256" key="5">
    <source>
        <dbReference type="ARBA" id="ARBA00023268"/>
    </source>
</evidence>
<dbReference type="Gene3D" id="1.10.340.70">
    <property type="match status" value="1"/>
</dbReference>
<dbReference type="InterPro" id="IPR041577">
    <property type="entry name" value="RT_RNaseH_2"/>
</dbReference>
<dbReference type="Pfam" id="PF17919">
    <property type="entry name" value="RT_RNaseH_2"/>
    <property type="match status" value="1"/>
</dbReference>
<dbReference type="InterPro" id="IPR021109">
    <property type="entry name" value="Peptidase_aspartic_dom_sf"/>
</dbReference>
<dbReference type="FunFam" id="1.10.340.70:FF:000003">
    <property type="entry name" value="Protein CBG25708"/>
    <property type="match status" value="1"/>
</dbReference>
<evidence type="ECO:0008006" key="12">
    <source>
        <dbReference type="Google" id="ProtNLM"/>
    </source>
</evidence>
<dbReference type="GO" id="GO:0015074">
    <property type="term" value="P:DNA integration"/>
    <property type="evidence" value="ECO:0007669"/>
    <property type="project" value="InterPro"/>
</dbReference>
<keyword evidence="4" id="KW-0378">Hydrolase</keyword>
<dbReference type="InterPro" id="IPR000477">
    <property type="entry name" value="RT_dom"/>
</dbReference>
<dbReference type="SUPFAM" id="SSF56672">
    <property type="entry name" value="DNA/RNA polymerases"/>
    <property type="match status" value="1"/>
</dbReference>
<dbReference type="Pfam" id="PF17921">
    <property type="entry name" value="Integrase_H2C2"/>
    <property type="match status" value="1"/>
</dbReference>
<dbReference type="GO" id="GO:0003676">
    <property type="term" value="F:nucleic acid binding"/>
    <property type="evidence" value="ECO:0007669"/>
    <property type="project" value="InterPro"/>
</dbReference>
<evidence type="ECO:0000256" key="7">
    <source>
        <dbReference type="SAM" id="MobiDB-lite"/>
    </source>
</evidence>
<keyword evidence="1" id="KW-0808">Transferase</keyword>
<dbReference type="InterPro" id="IPR055510">
    <property type="entry name" value="DUF7083"/>
</dbReference>
<evidence type="ECO:0000256" key="4">
    <source>
        <dbReference type="ARBA" id="ARBA00022759"/>
    </source>
</evidence>
<protein>
    <recommendedName>
        <fullName evidence="12">Reverse transcriptase</fullName>
    </recommendedName>
</protein>
<comment type="caution">
    <text evidence="10">The sequence shown here is derived from an EMBL/GenBank/DDBJ whole genome shotgun (WGS) entry which is preliminary data.</text>
</comment>
<dbReference type="GO" id="GO:0016779">
    <property type="term" value="F:nucleotidyltransferase activity"/>
    <property type="evidence" value="ECO:0007669"/>
    <property type="project" value="UniProtKB-KW"/>
</dbReference>
<evidence type="ECO:0000256" key="6">
    <source>
        <dbReference type="SAM" id="Coils"/>
    </source>
</evidence>
<dbReference type="FunFam" id="3.30.70.270:FF:000020">
    <property type="entry name" value="Transposon Tf2-6 polyprotein-like Protein"/>
    <property type="match status" value="1"/>
</dbReference>
<keyword evidence="4" id="KW-0255">Endonuclease</keyword>
<evidence type="ECO:0000256" key="3">
    <source>
        <dbReference type="ARBA" id="ARBA00022722"/>
    </source>
</evidence>
<name>A0A5J4NM22_9TREM</name>
<proteinExistence type="predicted"/>
<accession>A0A5J4NM22</accession>
<dbReference type="InterPro" id="IPR041588">
    <property type="entry name" value="Integrase_H2C2"/>
</dbReference>
<evidence type="ECO:0000259" key="9">
    <source>
        <dbReference type="PROSITE" id="PS50994"/>
    </source>
</evidence>
<dbReference type="CDD" id="cd01647">
    <property type="entry name" value="RT_LTR"/>
    <property type="match status" value="1"/>
</dbReference>
<dbReference type="PANTHER" id="PTHR37984:SF5">
    <property type="entry name" value="PROTEIN NYNRIN-LIKE"/>
    <property type="match status" value="1"/>
</dbReference>
<dbReference type="Proteomes" id="UP000324629">
    <property type="component" value="Unassembled WGS sequence"/>
</dbReference>
<feature type="domain" description="Reverse transcriptase" evidence="8">
    <location>
        <begin position="544"/>
        <end position="722"/>
    </location>
</feature>
<dbReference type="CDD" id="cd09274">
    <property type="entry name" value="RNase_HI_RT_Ty3"/>
    <property type="match status" value="1"/>
</dbReference>
<dbReference type="Gene3D" id="2.40.70.10">
    <property type="entry name" value="Acid Proteases"/>
    <property type="match status" value="1"/>
</dbReference>
<evidence type="ECO:0000256" key="2">
    <source>
        <dbReference type="ARBA" id="ARBA00022695"/>
    </source>
</evidence>
<keyword evidence="5" id="KW-0511">Multifunctional enzyme</keyword>
<dbReference type="InterPro" id="IPR043502">
    <property type="entry name" value="DNA/RNA_pol_sf"/>
</dbReference>
<dbReference type="PROSITE" id="PS50994">
    <property type="entry name" value="INTEGRASE"/>
    <property type="match status" value="1"/>
</dbReference>
<sequence length="1398" mass="159786">MAETALLELLQQQQRQMQQQQDQIEQQQKMMQRHQQVFLEQQQTNAKMFESLTAQLAALTTSRTAAISEPKLKETLATGIHEFNYDPDNGVTFSSWYQRYEDIFLVDAAALDEFAKVRLLMQKLGAAEHAQYCNYILPQKSRDFTLKDTVSKLCSIFGERTSAFNIRYNCLKISRHATEDIVTYAGRVNRECERFQLKQISDSQFKALIFVARLTSSEDADIRTRLLAKLDSCTDFSVQDLTAEYLRLVNLKHDSQMLQSTSSPTDIASVDRVIRHNRPSYVCRDAPFRMQRPSSACWLCGQWHFVRFCPYRRHVCQQCNCMGHKESHCRQSTQGFRVRRQSNVVFTTTSDIVHRRKYMTLHIENHQVTLQIDTASDITIISRLTWINLGRPPYKPTHRVAKNASGHQIPFLGELMCTCCFRDKCDSGICYISPYNHLNLLGIDWIEKLDLWNVPFNSVCDVHNTIHLSTFCDVATISSKLYSDFVQQLPDKFPDVFTNNLGKCTKGKAQLFIEPGSRPVFCPKRPVPYSTTAALEAELDRLEAIGVLSKVNYSSWATPVVTVKKANGSIRLCGDFSTGLNKALQTHQYPLPVPEDLFTRLNGGKIFSKIGFSYAYLLVEMDDSCKDLLTINTHRGLYRYNRLPFGVKCAPAIFQQIMDTMLSGLAFAVSYMDDIIIVSPSPDEHKTHLEQVFNRIHEYGFTLRKQKCEFFLPQIKYLGFIVDCNGRRPDPAKISAIKDLPSPTNRVQLQSFLGLVNYYNSFVPNMHQLRAPLNNLLRKDTKWVWSHECQSAFDSLKRILSSDLLLTHYDPNLPIIVAADASDYGIGAVILHQFPDGHQKAISHASRTLLPAERNYSQIEKEGLALIFAVKKFHKMLHGRRFTLCTDHKPLLSILAPPKGIPVHTANRLQRWATLLIGYDFVLKYIQTERFGHADALSRLIAHKSTNHPSEDVVISSVEVDADVKYVFRESIRNLPVTSTMIRRATQSDPVLQAVTYYLRTGWPKELCAVYKPYFQRRDALTVVDGCLMLADRIVIPQILRKRVIQMLHCAHPGITRMKALARSYAYWPGIDSDIESTVKSCEQCARAAKVPVKAELHSWPLPDGPWKRVHADFAGPLNDQYFLILVDAFSKWPEIVPLRTISTTTTKTLVTDNGTQFTSAQFPQFCKSFAIEHVRSPPYHPQSNGQAERIVDTFKRALHKLEGERRMCEILDTFLRTYRSTPNAAVPNGVSPAEVFLGRRMRTALDAMLLVKRAGQLNIKMERQCNQHHRAKAREFHTCDPVFVLKLQGHGCNWVPGTVTQRRGHVLYELTVHGKKETHHINHIRQRDPNICDKPGDVSELPLDILLDTFELPTHTTESNTEENVARENPIIETRHSRRTRAPIKRLNVDPSKRSYE</sequence>
<dbReference type="SUPFAM" id="SSF50630">
    <property type="entry name" value="Acid proteases"/>
    <property type="match status" value="1"/>
</dbReference>
<feature type="domain" description="Integrase catalytic" evidence="9">
    <location>
        <begin position="1148"/>
        <end position="1241"/>
    </location>
</feature>
<evidence type="ECO:0000313" key="10">
    <source>
        <dbReference type="EMBL" id="KAA3676439.1"/>
    </source>
</evidence>
<dbReference type="Gene3D" id="3.10.10.10">
    <property type="entry name" value="HIV Type 1 Reverse Transcriptase, subunit A, domain 1"/>
    <property type="match status" value="1"/>
</dbReference>
<keyword evidence="6" id="KW-0175">Coiled coil</keyword>
<evidence type="ECO:0000313" key="11">
    <source>
        <dbReference type="Proteomes" id="UP000324629"/>
    </source>
</evidence>
<dbReference type="Gene3D" id="3.30.420.10">
    <property type="entry name" value="Ribonuclease H-like superfamily/Ribonuclease H"/>
    <property type="match status" value="1"/>
</dbReference>
<dbReference type="EMBL" id="QNGE01001983">
    <property type="protein sequence ID" value="KAA3676439.1"/>
    <property type="molecule type" value="Genomic_DNA"/>
</dbReference>
<feature type="region of interest" description="Disordered" evidence="7">
    <location>
        <begin position="1357"/>
        <end position="1398"/>
    </location>
</feature>
<evidence type="ECO:0000259" key="8">
    <source>
        <dbReference type="PROSITE" id="PS50878"/>
    </source>
</evidence>
<dbReference type="PROSITE" id="PS50878">
    <property type="entry name" value="RT_POL"/>
    <property type="match status" value="1"/>
</dbReference>
<feature type="compositionally biased region" description="Basic and acidic residues" evidence="7">
    <location>
        <begin position="1388"/>
        <end position="1398"/>
    </location>
</feature>
<dbReference type="Pfam" id="PF00078">
    <property type="entry name" value="RVT_1"/>
    <property type="match status" value="1"/>
</dbReference>
<keyword evidence="11" id="KW-1185">Reference proteome</keyword>
<gene>
    <name evidence="10" type="ORF">DEA37_0013383</name>
</gene>
<dbReference type="InterPro" id="IPR043128">
    <property type="entry name" value="Rev_trsase/Diguanyl_cyclase"/>
</dbReference>
<dbReference type="Gene3D" id="3.30.70.270">
    <property type="match status" value="2"/>
</dbReference>
<dbReference type="GO" id="GO:0004519">
    <property type="term" value="F:endonuclease activity"/>
    <property type="evidence" value="ECO:0007669"/>
    <property type="project" value="UniProtKB-KW"/>
</dbReference>